<proteinExistence type="predicted"/>
<reference evidence="1 2" key="1">
    <citation type="submission" date="2019-12" db="EMBL/GenBank/DDBJ databases">
        <title>Paraburkholderia acidiphila 7Q-K02 sp. nov and Paraburkholderia acidisoli DHF22 sp. nov., two strains isolated from forest soil.</title>
        <authorList>
            <person name="Gao Z."/>
            <person name="Qiu L."/>
        </authorList>
    </citation>
    <scope>NUCLEOTIDE SEQUENCE [LARGE SCALE GENOMIC DNA]</scope>
    <source>
        <strain evidence="1 2">7Q-K02</strain>
    </source>
</reference>
<dbReference type="RefSeq" id="WP_158760122.1">
    <property type="nucleotide sequence ID" value="NZ_CP046910.1"/>
</dbReference>
<gene>
    <name evidence="1" type="ORF">FAZ97_19805</name>
</gene>
<organism evidence="1 2">
    <name type="scientific">Paraburkholderia acidiphila</name>
    <dbReference type="NCBI Taxonomy" id="2571747"/>
    <lineage>
        <taxon>Bacteria</taxon>
        <taxon>Pseudomonadati</taxon>
        <taxon>Pseudomonadota</taxon>
        <taxon>Betaproteobacteria</taxon>
        <taxon>Burkholderiales</taxon>
        <taxon>Burkholderiaceae</taxon>
        <taxon>Paraburkholderia</taxon>
    </lineage>
</organism>
<evidence type="ECO:0000313" key="2">
    <source>
        <dbReference type="Proteomes" id="UP000434209"/>
    </source>
</evidence>
<sequence>MGEVIQLKRRKPREPKARRRRITVSMADPLLARVEAAAKQAGVSPGVLMCIGVAQLLAQHEREVRARNANTNA</sequence>
<dbReference type="Proteomes" id="UP000434209">
    <property type="component" value="Chromosome 2"/>
</dbReference>
<dbReference type="KEGG" id="pacp:FAZ97_19805"/>
<accession>A0A7Z2JB61</accession>
<dbReference type="EMBL" id="CP046910">
    <property type="protein sequence ID" value="QGZ57174.1"/>
    <property type="molecule type" value="Genomic_DNA"/>
</dbReference>
<evidence type="ECO:0008006" key="3">
    <source>
        <dbReference type="Google" id="ProtNLM"/>
    </source>
</evidence>
<keyword evidence="2" id="KW-1185">Reference proteome</keyword>
<protein>
    <recommendedName>
        <fullName evidence="3">CopG-like ribbon-helix-helix domain-containing protein</fullName>
    </recommendedName>
</protein>
<evidence type="ECO:0000313" key="1">
    <source>
        <dbReference type="EMBL" id="QGZ57174.1"/>
    </source>
</evidence>
<name>A0A7Z2JB61_9BURK</name>
<dbReference type="AlphaFoldDB" id="A0A7Z2JB61"/>